<dbReference type="Proteomes" id="UP000076967">
    <property type="component" value="Unassembled WGS sequence"/>
</dbReference>
<dbReference type="Gene3D" id="2.40.420.20">
    <property type="match status" value="1"/>
</dbReference>
<proteinExistence type="inferred from homology"/>
<keyword evidence="5" id="KW-1185">Reference proteome</keyword>
<dbReference type="NCBIfam" id="TIGR01730">
    <property type="entry name" value="RND_mfp"/>
    <property type="match status" value="1"/>
</dbReference>
<feature type="domain" description="YknX-like C-terminal permuted SH3-like" evidence="3">
    <location>
        <begin position="374"/>
        <end position="441"/>
    </location>
</feature>
<dbReference type="PANTHER" id="PTHR30469:SF15">
    <property type="entry name" value="HLYD FAMILY OF SECRETION PROTEINS"/>
    <property type="match status" value="1"/>
</dbReference>
<dbReference type="Gene3D" id="2.40.50.100">
    <property type="match status" value="2"/>
</dbReference>
<comment type="caution">
    <text evidence="4">The sequence shown here is derived from an EMBL/GenBank/DDBJ whole genome shotgun (WGS) entry which is preliminary data.</text>
</comment>
<dbReference type="AlphaFoldDB" id="A0A162K249"/>
<dbReference type="EMBL" id="LVJH01000026">
    <property type="protein sequence ID" value="OAB41886.1"/>
    <property type="molecule type" value="Genomic_DNA"/>
</dbReference>
<reference evidence="4 5" key="1">
    <citation type="submission" date="2016-03" db="EMBL/GenBank/DDBJ databases">
        <title>Draft genome sequence of Paenibacillus glacialis DSM 22343.</title>
        <authorList>
            <person name="Shin S.-K."/>
            <person name="Yi H."/>
        </authorList>
    </citation>
    <scope>NUCLEOTIDE SEQUENCE [LARGE SCALE GENOMIC DNA]</scope>
    <source>
        <strain evidence="4 5">DSM 22343</strain>
    </source>
</reference>
<dbReference type="SUPFAM" id="SSF111369">
    <property type="entry name" value="HlyD-like secretion proteins"/>
    <property type="match status" value="2"/>
</dbReference>
<evidence type="ECO:0000313" key="5">
    <source>
        <dbReference type="Proteomes" id="UP000076967"/>
    </source>
</evidence>
<evidence type="ECO:0000256" key="2">
    <source>
        <dbReference type="SAM" id="Coils"/>
    </source>
</evidence>
<dbReference type="InterPro" id="IPR058637">
    <property type="entry name" value="YknX-like_C"/>
</dbReference>
<comment type="similarity">
    <text evidence="1">Belongs to the membrane fusion protein (MFP) (TC 8.A.1) family.</text>
</comment>
<dbReference type="Gene3D" id="1.10.287.470">
    <property type="entry name" value="Helix hairpin bin"/>
    <property type="match status" value="3"/>
</dbReference>
<evidence type="ECO:0000256" key="1">
    <source>
        <dbReference type="ARBA" id="ARBA00009477"/>
    </source>
</evidence>
<dbReference type="Pfam" id="PF25989">
    <property type="entry name" value="YknX_C"/>
    <property type="match status" value="1"/>
</dbReference>
<feature type="coiled-coil region" evidence="2">
    <location>
        <begin position="97"/>
        <end position="209"/>
    </location>
</feature>
<name>A0A162K249_9BACL</name>
<dbReference type="InterPro" id="IPR006143">
    <property type="entry name" value="RND_pump_MFP"/>
</dbReference>
<protein>
    <recommendedName>
        <fullName evidence="3">YknX-like C-terminal permuted SH3-like domain-containing protein</fullName>
    </recommendedName>
</protein>
<evidence type="ECO:0000259" key="3">
    <source>
        <dbReference type="Pfam" id="PF25989"/>
    </source>
</evidence>
<dbReference type="PANTHER" id="PTHR30469">
    <property type="entry name" value="MULTIDRUG RESISTANCE PROTEIN MDTA"/>
    <property type="match status" value="1"/>
</dbReference>
<dbReference type="STRING" id="494026.PGLA_14925"/>
<dbReference type="GO" id="GO:1990281">
    <property type="term" value="C:efflux pump complex"/>
    <property type="evidence" value="ECO:0007669"/>
    <property type="project" value="TreeGrafter"/>
</dbReference>
<evidence type="ECO:0000313" key="4">
    <source>
        <dbReference type="EMBL" id="OAB41886.1"/>
    </source>
</evidence>
<keyword evidence="2" id="KW-0175">Coiled coil</keyword>
<sequence>MLLIFCSVAAVACSNTKTQGNVEEQDTQGRVVGVGTISKQPLTMNYTLSGTLEPMSEMSAAFEVPGRIVETNVQIGDVVKKGDVLAKLDTHQYHLQLDEAIQGVAQAKASLDSAEASIHASTAQVKSAEANLLEIKKGARKQQRERMKNALALAQAACEKAQIDADRSQSLYEQGLMSQSDNENAQLALTNAQNAVKDTESAVSEMEEGATNEQIRAASGVLDEANSGKLATIAAKKQAFAAYNTVLATKQQAELTLSKTTLVSQFDGVVLAKAFNNGELSAEAQPVYTLGKVDELKVLLPLPDREAKQWKKGTAVDVSLYGQVTKGIIKKIYPLTNAATGTINGEIVIENEKLGWSPGQVVEVGMHQSGRDVILIPVEAVLSDGDKPFVYKLEKGKAVKTIVQLGGHMVNNQLEISGGLKEGEQIVTKGAEALSDGEKIQAAEGAA</sequence>
<dbReference type="Gene3D" id="2.40.30.170">
    <property type="match status" value="1"/>
</dbReference>
<dbReference type="GO" id="GO:0015562">
    <property type="term" value="F:efflux transmembrane transporter activity"/>
    <property type="evidence" value="ECO:0007669"/>
    <property type="project" value="TreeGrafter"/>
</dbReference>
<accession>A0A162K249</accession>
<organism evidence="4 5">
    <name type="scientific">Paenibacillus glacialis</name>
    <dbReference type="NCBI Taxonomy" id="494026"/>
    <lineage>
        <taxon>Bacteria</taxon>
        <taxon>Bacillati</taxon>
        <taxon>Bacillota</taxon>
        <taxon>Bacilli</taxon>
        <taxon>Bacillales</taxon>
        <taxon>Paenibacillaceae</taxon>
        <taxon>Paenibacillus</taxon>
    </lineage>
</organism>
<gene>
    <name evidence="4" type="ORF">PGLA_14925</name>
</gene>